<gene>
    <name evidence="1" type="ORF">GCM10010995_28970</name>
</gene>
<protein>
    <submittedName>
        <fullName evidence="1">Uncharacterized protein</fullName>
    </submittedName>
</protein>
<evidence type="ECO:0000313" key="1">
    <source>
        <dbReference type="EMBL" id="GGG09634.1"/>
    </source>
</evidence>
<reference evidence="1" key="1">
    <citation type="journal article" date="2014" name="Int. J. Syst. Evol. Microbiol.">
        <title>Complete genome sequence of Corynebacterium casei LMG S-19264T (=DSM 44701T), isolated from a smear-ripened cheese.</title>
        <authorList>
            <consortium name="US DOE Joint Genome Institute (JGI-PGF)"/>
            <person name="Walter F."/>
            <person name="Albersmeier A."/>
            <person name="Kalinowski J."/>
            <person name="Ruckert C."/>
        </authorList>
    </citation>
    <scope>NUCLEOTIDE SEQUENCE</scope>
    <source>
        <strain evidence="1">CGMCC 1.15758</strain>
    </source>
</reference>
<reference evidence="1" key="2">
    <citation type="submission" date="2020-09" db="EMBL/GenBank/DDBJ databases">
        <authorList>
            <person name="Sun Q."/>
            <person name="Zhou Y."/>
        </authorList>
    </citation>
    <scope>NUCLEOTIDE SEQUENCE</scope>
    <source>
        <strain evidence="1">CGMCC 1.15758</strain>
    </source>
</reference>
<evidence type="ECO:0000313" key="2">
    <source>
        <dbReference type="Proteomes" id="UP000636949"/>
    </source>
</evidence>
<accession>A0A8J2Z7W6</accession>
<dbReference type="EMBL" id="BMJS01000174">
    <property type="protein sequence ID" value="GGG09634.1"/>
    <property type="molecule type" value="Genomic_DNA"/>
</dbReference>
<keyword evidence="2" id="KW-1185">Reference proteome</keyword>
<dbReference type="AlphaFoldDB" id="A0A8J2Z7W6"/>
<name>A0A8J2Z7W6_9GAMM</name>
<dbReference type="Proteomes" id="UP000636949">
    <property type="component" value="Unassembled WGS sequence"/>
</dbReference>
<comment type="caution">
    <text evidence="1">The sequence shown here is derived from an EMBL/GenBank/DDBJ whole genome shotgun (WGS) entry which is preliminary data.</text>
</comment>
<organism evidence="1 2">
    <name type="scientific">Cysteiniphilum litorale</name>
    <dbReference type="NCBI Taxonomy" id="2056700"/>
    <lineage>
        <taxon>Bacteria</taxon>
        <taxon>Pseudomonadati</taxon>
        <taxon>Pseudomonadota</taxon>
        <taxon>Gammaproteobacteria</taxon>
        <taxon>Thiotrichales</taxon>
        <taxon>Fastidiosibacteraceae</taxon>
        <taxon>Cysteiniphilum</taxon>
    </lineage>
</organism>
<proteinExistence type="predicted"/>
<sequence length="88" mass="9134">MPIVRLLAVIGDRAAQADVLGALADLKQRALAWGETAVRVATDAGTALPWHPGQVTLEGSSRSGDQLADQAVDLCHGIVDAASGDLYR</sequence>